<feature type="transmembrane region" description="Helical" evidence="1">
    <location>
        <begin position="6"/>
        <end position="21"/>
    </location>
</feature>
<proteinExistence type="predicted"/>
<protein>
    <submittedName>
        <fullName evidence="2">Stage III sporulation protein AD</fullName>
    </submittedName>
</protein>
<sequence length="129" mass="14400">MDLVQVITIAIVASILIILVREKSPSIAFMLVLFTGILIFFVVAREISQLFGLFQQMMTRMNMSMIHLDTILKVIGVAYLTEFTSQLLKDAQLQAIAVKVELAGKIFILVIALPIFIAVLETLMKFLPS</sequence>
<keyword evidence="1" id="KW-0472">Membrane</keyword>
<dbReference type="Pfam" id="PF06686">
    <property type="entry name" value="SpoIIIAC"/>
    <property type="match status" value="2"/>
</dbReference>
<gene>
    <name evidence="2" type="primary">spoIIIAD</name>
    <name evidence="2" type="ORF">CEY16_04205</name>
</gene>
<feature type="transmembrane region" description="Helical" evidence="1">
    <location>
        <begin position="102"/>
        <end position="120"/>
    </location>
</feature>
<dbReference type="InterPro" id="IPR025664">
    <property type="entry name" value="Spore_III_AC/AD"/>
</dbReference>
<dbReference type="NCBIfam" id="TIGR02849">
    <property type="entry name" value="spore_III_AD"/>
    <property type="match status" value="1"/>
</dbReference>
<dbReference type="OrthoDB" id="1682150at2"/>
<dbReference type="EMBL" id="PJNH01000001">
    <property type="protein sequence ID" value="PKR78964.1"/>
    <property type="molecule type" value="Genomic_DNA"/>
</dbReference>
<comment type="caution">
    <text evidence="2">The sequence shown here is derived from an EMBL/GenBank/DDBJ whole genome shotgun (WGS) entry which is preliminary data.</text>
</comment>
<dbReference type="RefSeq" id="WP_101330708.1">
    <property type="nucleotide sequence ID" value="NZ_PJNH01000001.1"/>
</dbReference>
<dbReference type="InterPro" id="IPR014211">
    <property type="entry name" value="Spore_III_AD"/>
</dbReference>
<organism evidence="2 3">
    <name type="scientific">Halalkalibacillus sediminis</name>
    <dbReference type="NCBI Taxonomy" id="2018042"/>
    <lineage>
        <taxon>Bacteria</taxon>
        <taxon>Bacillati</taxon>
        <taxon>Bacillota</taxon>
        <taxon>Bacilli</taxon>
        <taxon>Bacillales</taxon>
        <taxon>Bacillaceae</taxon>
        <taxon>Halalkalibacillus</taxon>
    </lineage>
</organism>
<evidence type="ECO:0000313" key="3">
    <source>
        <dbReference type="Proteomes" id="UP000243524"/>
    </source>
</evidence>
<name>A0A2I0QXB9_9BACI</name>
<keyword evidence="1" id="KW-0812">Transmembrane</keyword>
<feature type="transmembrane region" description="Helical" evidence="1">
    <location>
        <begin position="28"/>
        <end position="44"/>
    </location>
</feature>
<feature type="transmembrane region" description="Helical" evidence="1">
    <location>
        <begin position="64"/>
        <end position="81"/>
    </location>
</feature>
<keyword evidence="3" id="KW-1185">Reference proteome</keyword>
<evidence type="ECO:0000256" key="1">
    <source>
        <dbReference type="SAM" id="Phobius"/>
    </source>
</evidence>
<keyword evidence="1" id="KW-1133">Transmembrane helix</keyword>
<dbReference type="AlphaFoldDB" id="A0A2I0QXB9"/>
<dbReference type="Proteomes" id="UP000243524">
    <property type="component" value="Unassembled WGS sequence"/>
</dbReference>
<reference evidence="2 3" key="1">
    <citation type="submission" date="2017-06" db="EMBL/GenBank/DDBJ databases">
        <title>the draft geome sequence of Illustriluteabacillus marina B3227.</title>
        <authorList>
            <person name="He R.-H."/>
            <person name="Du Z.-J."/>
        </authorList>
    </citation>
    <scope>NUCLEOTIDE SEQUENCE [LARGE SCALE GENOMIC DNA]</scope>
    <source>
        <strain evidence="2 3">B3227</strain>
    </source>
</reference>
<accession>A0A2I0QXB9</accession>
<evidence type="ECO:0000313" key="2">
    <source>
        <dbReference type="EMBL" id="PKR78964.1"/>
    </source>
</evidence>